<dbReference type="InterPro" id="IPR052032">
    <property type="entry name" value="ATP-dep_AA_Ligase"/>
</dbReference>
<protein>
    <recommendedName>
        <fullName evidence="5">ATP-grasp domain-containing protein</fullName>
    </recommendedName>
</protein>
<dbReference type="eggNOG" id="ENOG502QUGS">
    <property type="taxonomic scope" value="Eukaryota"/>
</dbReference>
<dbReference type="PROSITE" id="PS50975">
    <property type="entry name" value="ATP_GRASP"/>
    <property type="match status" value="1"/>
</dbReference>
<dbReference type="OMA" id="SHFNYPC"/>
<evidence type="ECO:0000259" key="5">
    <source>
        <dbReference type="PROSITE" id="PS50975"/>
    </source>
</evidence>
<keyword evidence="3 4" id="KW-0067">ATP-binding</keyword>
<dbReference type="InterPro" id="IPR011761">
    <property type="entry name" value="ATP-grasp"/>
</dbReference>
<keyword evidence="2 4" id="KW-0547">Nucleotide-binding</keyword>
<dbReference type="PaxDb" id="2903-EOD41184"/>
<dbReference type="GO" id="GO:0005524">
    <property type="term" value="F:ATP binding"/>
    <property type="evidence" value="ECO:0007669"/>
    <property type="project" value="UniProtKB-UniRule"/>
</dbReference>
<dbReference type="GO" id="GO:0046872">
    <property type="term" value="F:metal ion binding"/>
    <property type="evidence" value="ECO:0007669"/>
    <property type="project" value="InterPro"/>
</dbReference>
<dbReference type="KEGG" id="ehx:EMIHUDRAFT_351211"/>
<evidence type="ECO:0000256" key="2">
    <source>
        <dbReference type="ARBA" id="ARBA00022741"/>
    </source>
</evidence>
<keyword evidence="1" id="KW-0436">Ligase</keyword>
<dbReference type="RefSeq" id="XP_005793613.1">
    <property type="nucleotide sequence ID" value="XM_005793556.1"/>
</dbReference>
<dbReference type="PANTHER" id="PTHR43585:SF2">
    <property type="entry name" value="ATP-GRASP ENZYME FSQD"/>
    <property type="match status" value="1"/>
</dbReference>
<dbReference type="Proteomes" id="UP000013827">
    <property type="component" value="Unassembled WGS sequence"/>
</dbReference>
<dbReference type="GeneID" id="17286454"/>
<evidence type="ECO:0000256" key="3">
    <source>
        <dbReference type="ARBA" id="ARBA00022840"/>
    </source>
</evidence>
<dbReference type="SUPFAM" id="SSF56059">
    <property type="entry name" value="Glutathione synthetase ATP-binding domain-like"/>
    <property type="match status" value="1"/>
</dbReference>
<proteinExistence type="predicted"/>
<dbReference type="AlphaFoldDB" id="A0A0D3KZJ9"/>
<sequence length="458" mass="49491">MHAYKTTSPRLAENEKVCVCVVDPYSTGAHVSAEAYYRGFKVLAVWTDECGELESHIPHEVAAIDDLYFAQIRYPSAEISTLAALGKAISDAATAADAKFEHIIAGGESGVKVTENLSELLGLRGNSTSGGFENRRDKKFQQEKVKEAGLRSVRQLQGTAWNSEVAAFCEQEVPLIIKPVESCGSDGVKLCKTMGEAEAHFNLLMTGQRKLGAQGAAVLCQEFLQGKEYVVDCVTRDGVHKTTFVWVYDKREANGGGFVYFGMIPVPSDDPVAKVLIDYTVGCIDALAIANGATHNEIMMTKDGPCLVEVNCRVHGHSGSWLPLTDRCTGGITQVRSNLDIFVDGAAFDALPAVPRPFVASGTIVMLVSYQEGEEVQATPGFETIKTLPSFTTITESVVVGMPLKLTVDLFDCPGVVVLVHDDATVIDADLATIRKLEEECKLFEVAPRKSKACKVTE</sequence>
<reference evidence="7" key="1">
    <citation type="journal article" date="2013" name="Nature">
        <title>Pan genome of the phytoplankton Emiliania underpins its global distribution.</title>
        <authorList>
            <person name="Read B.A."/>
            <person name="Kegel J."/>
            <person name="Klute M.J."/>
            <person name="Kuo A."/>
            <person name="Lefebvre S.C."/>
            <person name="Maumus F."/>
            <person name="Mayer C."/>
            <person name="Miller J."/>
            <person name="Monier A."/>
            <person name="Salamov A."/>
            <person name="Young J."/>
            <person name="Aguilar M."/>
            <person name="Claverie J.M."/>
            <person name="Frickenhaus S."/>
            <person name="Gonzalez K."/>
            <person name="Herman E.K."/>
            <person name="Lin Y.C."/>
            <person name="Napier J."/>
            <person name="Ogata H."/>
            <person name="Sarno A.F."/>
            <person name="Shmutz J."/>
            <person name="Schroeder D."/>
            <person name="de Vargas C."/>
            <person name="Verret F."/>
            <person name="von Dassow P."/>
            <person name="Valentin K."/>
            <person name="Van de Peer Y."/>
            <person name="Wheeler G."/>
            <person name="Dacks J.B."/>
            <person name="Delwiche C.F."/>
            <person name="Dyhrman S.T."/>
            <person name="Glockner G."/>
            <person name="John U."/>
            <person name="Richards T."/>
            <person name="Worden A.Z."/>
            <person name="Zhang X."/>
            <person name="Grigoriev I.V."/>
            <person name="Allen A.E."/>
            <person name="Bidle K."/>
            <person name="Borodovsky M."/>
            <person name="Bowler C."/>
            <person name="Brownlee C."/>
            <person name="Cock J.M."/>
            <person name="Elias M."/>
            <person name="Gladyshev V.N."/>
            <person name="Groth M."/>
            <person name="Guda C."/>
            <person name="Hadaegh A."/>
            <person name="Iglesias-Rodriguez M.D."/>
            <person name="Jenkins J."/>
            <person name="Jones B.M."/>
            <person name="Lawson T."/>
            <person name="Leese F."/>
            <person name="Lindquist E."/>
            <person name="Lobanov A."/>
            <person name="Lomsadze A."/>
            <person name="Malik S.B."/>
            <person name="Marsh M.E."/>
            <person name="Mackinder L."/>
            <person name="Mock T."/>
            <person name="Mueller-Roeber B."/>
            <person name="Pagarete A."/>
            <person name="Parker M."/>
            <person name="Probert I."/>
            <person name="Quesneville H."/>
            <person name="Raines C."/>
            <person name="Rensing S.A."/>
            <person name="Riano-Pachon D.M."/>
            <person name="Richier S."/>
            <person name="Rokitta S."/>
            <person name="Shiraiwa Y."/>
            <person name="Soanes D.M."/>
            <person name="van der Giezen M."/>
            <person name="Wahlund T.M."/>
            <person name="Williams B."/>
            <person name="Wilson W."/>
            <person name="Wolfe G."/>
            <person name="Wurch L.L."/>
        </authorList>
    </citation>
    <scope>NUCLEOTIDE SEQUENCE</scope>
</reference>
<dbReference type="GO" id="GO:0016874">
    <property type="term" value="F:ligase activity"/>
    <property type="evidence" value="ECO:0007669"/>
    <property type="project" value="UniProtKB-KW"/>
</dbReference>
<evidence type="ECO:0000256" key="4">
    <source>
        <dbReference type="PROSITE-ProRule" id="PRU00409"/>
    </source>
</evidence>
<organism evidence="6 7">
    <name type="scientific">Emiliania huxleyi (strain CCMP1516)</name>
    <dbReference type="NCBI Taxonomy" id="280463"/>
    <lineage>
        <taxon>Eukaryota</taxon>
        <taxon>Haptista</taxon>
        <taxon>Haptophyta</taxon>
        <taxon>Prymnesiophyceae</taxon>
        <taxon>Isochrysidales</taxon>
        <taxon>Noelaerhabdaceae</taxon>
        <taxon>Emiliania</taxon>
    </lineage>
</organism>
<keyword evidence="7" id="KW-1185">Reference proteome</keyword>
<dbReference type="InterPro" id="IPR003806">
    <property type="entry name" value="ATP-grasp_PylC-type"/>
</dbReference>
<reference evidence="6" key="2">
    <citation type="submission" date="2024-10" db="UniProtKB">
        <authorList>
            <consortium name="EnsemblProtists"/>
        </authorList>
    </citation>
    <scope>IDENTIFICATION</scope>
</reference>
<dbReference type="HOGENOM" id="CLU_029016_3_0_1"/>
<dbReference type="EnsemblProtists" id="EOD41184">
    <property type="protein sequence ID" value="EOD41184"/>
    <property type="gene ID" value="EMIHUDRAFT_351211"/>
</dbReference>
<dbReference type="PANTHER" id="PTHR43585">
    <property type="entry name" value="FUMIPYRROLE BIOSYNTHESIS PROTEIN C"/>
    <property type="match status" value="1"/>
</dbReference>
<dbReference type="Gene3D" id="3.30.470.20">
    <property type="entry name" value="ATP-grasp fold, B domain"/>
    <property type="match status" value="1"/>
</dbReference>
<dbReference type="Pfam" id="PF02655">
    <property type="entry name" value="ATP-grasp_3"/>
    <property type="match status" value="1"/>
</dbReference>
<feature type="domain" description="ATP-grasp" evidence="5">
    <location>
        <begin position="142"/>
        <end position="343"/>
    </location>
</feature>
<evidence type="ECO:0000256" key="1">
    <source>
        <dbReference type="ARBA" id="ARBA00022598"/>
    </source>
</evidence>
<evidence type="ECO:0000313" key="6">
    <source>
        <dbReference type="EnsemblProtists" id="EOD41184"/>
    </source>
</evidence>
<evidence type="ECO:0000313" key="7">
    <source>
        <dbReference type="Proteomes" id="UP000013827"/>
    </source>
</evidence>
<accession>A0A0D3KZJ9</accession>
<name>A0A0D3KZJ9_EMIH1</name>